<feature type="chain" id="PRO_5011607340" evidence="2">
    <location>
        <begin position="18"/>
        <end position="111"/>
    </location>
</feature>
<evidence type="ECO:0000313" key="4">
    <source>
        <dbReference type="Proteomes" id="UP000199236"/>
    </source>
</evidence>
<dbReference type="RefSeq" id="WP_139229318.1">
    <property type="nucleotide sequence ID" value="NZ_FOVR01000012.1"/>
</dbReference>
<dbReference type="STRING" id="655353.SAMN04488056_11216"/>
<keyword evidence="4" id="KW-1185">Reference proteome</keyword>
<dbReference type="Proteomes" id="UP000199236">
    <property type="component" value="Unassembled WGS sequence"/>
</dbReference>
<reference evidence="3 4" key="1">
    <citation type="submission" date="2016-10" db="EMBL/GenBank/DDBJ databases">
        <authorList>
            <person name="de Groot N.N."/>
        </authorList>
    </citation>
    <scope>NUCLEOTIDE SEQUENCE [LARGE SCALE GENOMIC DNA]</scope>
    <source>
        <strain evidence="3 4">CGMCC 1.9157</strain>
    </source>
</reference>
<evidence type="ECO:0000313" key="3">
    <source>
        <dbReference type="EMBL" id="SFO74657.1"/>
    </source>
</evidence>
<feature type="region of interest" description="Disordered" evidence="1">
    <location>
        <begin position="25"/>
        <end position="55"/>
    </location>
</feature>
<sequence>MKKLIAGALLISGITLAAGATYADGYGHDGRSYSGQEREYGRGEEARYRDHDRDGDHHFSLFGWKMPFGWDDDDDDDHRGGRGQAAAQNPTGPINNNKLINKGSSPKVTMN</sequence>
<gene>
    <name evidence="3" type="ORF">SAMN04488056_11216</name>
</gene>
<accession>A0A1I5JPD9</accession>
<evidence type="ECO:0000256" key="2">
    <source>
        <dbReference type="SAM" id="SignalP"/>
    </source>
</evidence>
<feature type="region of interest" description="Disordered" evidence="1">
    <location>
        <begin position="73"/>
        <end position="111"/>
    </location>
</feature>
<proteinExistence type="predicted"/>
<organism evidence="3 4">
    <name type="scientific">Cohaesibacter marisflavi</name>
    <dbReference type="NCBI Taxonomy" id="655353"/>
    <lineage>
        <taxon>Bacteria</taxon>
        <taxon>Pseudomonadati</taxon>
        <taxon>Pseudomonadota</taxon>
        <taxon>Alphaproteobacteria</taxon>
        <taxon>Hyphomicrobiales</taxon>
        <taxon>Cohaesibacteraceae</taxon>
    </lineage>
</organism>
<feature type="signal peptide" evidence="2">
    <location>
        <begin position="1"/>
        <end position="17"/>
    </location>
</feature>
<dbReference type="EMBL" id="FOVR01000012">
    <property type="protein sequence ID" value="SFO74657.1"/>
    <property type="molecule type" value="Genomic_DNA"/>
</dbReference>
<dbReference type="AlphaFoldDB" id="A0A1I5JPD9"/>
<name>A0A1I5JPD9_9HYPH</name>
<dbReference type="OrthoDB" id="9883458at2"/>
<feature type="compositionally biased region" description="Polar residues" evidence="1">
    <location>
        <begin position="86"/>
        <end position="111"/>
    </location>
</feature>
<protein>
    <submittedName>
        <fullName evidence="3">Uncharacterized protein</fullName>
    </submittedName>
</protein>
<feature type="compositionally biased region" description="Basic and acidic residues" evidence="1">
    <location>
        <begin position="26"/>
        <end position="55"/>
    </location>
</feature>
<keyword evidence="2" id="KW-0732">Signal</keyword>
<evidence type="ECO:0000256" key="1">
    <source>
        <dbReference type="SAM" id="MobiDB-lite"/>
    </source>
</evidence>